<accession>A0A643ASM9</accession>
<dbReference type="EMBL" id="SGJD01057432">
    <property type="protein sequence ID" value="KAB0336684.1"/>
    <property type="molecule type" value="Genomic_DNA"/>
</dbReference>
<proteinExistence type="predicted"/>
<reference evidence="2 3" key="1">
    <citation type="journal article" date="2019" name="PLoS ONE">
        <title>Genomic analyses reveal an absence of contemporary introgressive admixture between fin whales and blue whales, despite known hybrids.</title>
        <authorList>
            <person name="Westbury M.V."/>
            <person name="Petersen B."/>
            <person name="Lorenzen E.D."/>
        </authorList>
    </citation>
    <scope>NUCLEOTIDE SEQUENCE [LARGE SCALE GENOMIC DNA]</scope>
    <source>
        <strain evidence="2">FinWhale-01</strain>
    </source>
</reference>
<evidence type="ECO:0000313" key="2">
    <source>
        <dbReference type="EMBL" id="KAB0336684.1"/>
    </source>
</evidence>
<feature type="non-terminal residue" evidence="2">
    <location>
        <position position="1"/>
    </location>
</feature>
<evidence type="ECO:0000313" key="3">
    <source>
        <dbReference type="Proteomes" id="UP000437017"/>
    </source>
</evidence>
<name>A0A643ASM9_BALPH</name>
<dbReference type="AlphaFoldDB" id="A0A643ASM9"/>
<comment type="caution">
    <text evidence="2">The sequence shown here is derived from an EMBL/GenBank/DDBJ whole genome shotgun (WGS) entry which is preliminary data.</text>
</comment>
<gene>
    <name evidence="2" type="ORF">E2I00_009114</name>
</gene>
<dbReference type="Proteomes" id="UP000437017">
    <property type="component" value="Unassembled WGS sequence"/>
</dbReference>
<evidence type="ECO:0000256" key="1">
    <source>
        <dbReference type="SAM" id="MobiDB-lite"/>
    </source>
</evidence>
<protein>
    <submittedName>
        <fullName evidence="2">Uncharacterized protein</fullName>
    </submittedName>
</protein>
<organism evidence="2 3">
    <name type="scientific">Balaenoptera physalus</name>
    <name type="common">Fin whale</name>
    <name type="synonym">Balaena physalus</name>
    <dbReference type="NCBI Taxonomy" id="9770"/>
    <lineage>
        <taxon>Eukaryota</taxon>
        <taxon>Metazoa</taxon>
        <taxon>Chordata</taxon>
        <taxon>Craniata</taxon>
        <taxon>Vertebrata</taxon>
        <taxon>Euteleostomi</taxon>
        <taxon>Mammalia</taxon>
        <taxon>Eutheria</taxon>
        <taxon>Laurasiatheria</taxon>
        <taxon>Artiodactyla</taxon>
        <taxon>Whippomorpha</taxon>
        <taxon>Cetacea</taxon>
        <taxon>Mysticeti</taxon>
        <taxon>Balaenopteridae</taxon>
        <taxon>Balaenoptera</taxon>
    </lineage>
</organism>
<keyword evidence="3" id="KW-1185">Reference proteome</keyword>
<feature type="region of interest" description="Disordered" evidence="1">
    <location>
        <begin position="39"/>
        <end position="59"/>
    </location>
</feature>
<feature type="non-terminal residue" evidence="2">
    <location>
        <position position="98"/>
    </location>
</feature>
<sequence length="98" mass="10914">QPSLVHLHHPVCAVQKRGTSAKDNRQHKEIKNIMHKMNSAADPRLSPSKTRFQTDRDTHHGQKGLQLFQVVGPICTKVLEGALVTLFVIVEFAALPTL</sequence>